<evidence type="ECO:0000313" key="2">
    <source>
        <dbReference type="EMBL" id="OAN13133.1"/>
    </source>
</evidence>
<evidence type="ECO:0000259" key="1">
    <source>
        <dbReference type="Pfam" id="PF00882"/>
    </source>
</evidence>
<dbReference type="Pfam" id="PF00882">
    <property type="entry name" value="Zn_dep_PLPC"/>
    <property type="match status" value="1"/>
</dbReference>
<evidence type="ECO:0000313" key="3">
    <source>
        <dbReference type="Proteomes" id="UP000078503"/>
    </source>
</evidence>
<dbReference type="InterPro" id="IPR029002">
    <property type="entry name" value="PLPC/GPLD1"/>
</dbReference>
<keyword evidence="3" id="KW-1185">Reference proteome</keyword>
<sequence length="310" mass="35188">MPGAFAHLTAVNLAGTNDNIKDIDIPNPAKLALITQKAYLELGCVSPDYPYLKLADKAQNHWADFMHYYKVGDFIKQAIAEVKQLDSQHQPKAFAWLCGYLAHVITDITIHPVVELRVGPYKENAKAHRVCEMHQDTFIWQRLNLGELGYAERVRENIGACSSSQNCNDTSQLDSTIKALWQKSLQATYPSEFSEETPDIDAWHRHFLAIVDKAEEGHKLFPLARHVLSGAGLTYPTVDEVHSSYIKQLQTPIGILDYDDIFQRAVTNILTYWQHLGQAIFHNGNTSMFLNWNLDTGRCENEQLTMWSSQ</sequence>
<comment type="caution">
    <text evidence="2">The sequence shown here is derived from an EMBL/GenBank/DDBJ whole genome shotgun (WGS) entry which is preliminary data.</text>
</comment>
<accession>A0A178K8Z1</accession>
<dbReference type="OrthoDB" id="8451635at2"/>
<dbReference type="Proteomes" id="UP000078503">
    <property type="component" value="Unassembled WGS sequence"/>
</dbReference>
<gene>
    <name evidence="2" type="ORF">A3K86_15845</name>
</gene>
<dbReference type="EMBL" id="LVHF01000029">
    <property type="protein sequence ID" value="OAN13133.1"/>
    <property type="molecule type" value="Genomic_DNA"/>
</dbReference>
<organism evidence="2 3">
    <name type="scientific">Photobacterium jeanii</name>
    <dbReference type="NCBI Taxonomy" id="858640"/>
    <lineage>
        <taxon>Bacteria</taxon>
        <taxon>Pseudomonadati</taxon>
        <taxon>Pseudomonadota</taxon>
        <taxon>Gammaproteobacteria</taxon>
        <taxon>Vibrionales</taxon>
        <taxon>Vibrionaceae</taxon>
        <taxon>Photobacterium</taxon>
    </lineage>
</organism>
<protein>
    <recommendedName>
        <fullName evidence="1">Phospholipase C/D domain-containing protein</fullName>
    </recommendedName>
</protein>
<dbReference type="AlphaFoldDB" id="A0A178K8Z1"/>
<dbReference type="RefSeq" id="WP_068333235.1">
    <property type="nucleotide sequence ID" value="NZ_LVHF01000029.1"/>
</dbReference>
<proteinExistence type="predicted"/>
<name>A0A178K8Z1_9GAMM</name>
<reference evidence="2 3" key="1">
    <citation type="submission" date="2016-03" db="EMBL/GenBank/DDBJ databases">
        <title>Photobacterium proteolyticum sp. nov. a protease producing bacterium isolated from ocean sediments of Laizhou Bay.</title>
        <authorList>
            <person name="Li Y."/>
        </authorList>
    </citation>
    <scope>NUCLEOTIDE SEQUENCE [LARGE SCALE GENOMIC DNA]</scope>
    <source>
        <strain evidence="2 3">R-40508</strain>
    </source>
</reference>
<feature type="domain" description="Phospholipase C/D" evidence="1">
    <location>
        <begin position="29"/>
        <end position="182"/>
    </location>
</feature>